<evidence type="ECO:0000256" key="5">
    <source>
        <dbReference type="SAM" id="Phobius"/>
    </source>
</evidence>
<comment type="caution">
    <text evidence="9">The sequence shown here is derived from an EMBL/GenBank/DDBJ whole genome shotgun (WGS) entry which is preliminary data.</text>
</comment>
<dbReference type="SUPFAM" id="SSF49478">
    <property type="entry name" value="Cna protein B-type domain"/>
    <property type="match status" value="1"/>
</dbReference>
<evidence type="ECO:0000256" key="1">
    <source>
        <dbReference type="ARBA" id="ARBA00022512"/>
    </source>
</evidence>
<feature type="domain" description="SpaA-like prealbumin fold" evidence="8">
    <location>
        <begin position="369"/>
        <end position="465"/>
    </location>
</feature>
<dbReference type="NCBIfam" id="TIGR04226">
    <property type="entry name" value="RrgB_K2N_iso_D2"/>
    <property type="match status" value="1"/>
</dbReference>
<feature type="domain" description="Gram-positive cocci surface proteins LPxTG" evidence="6">
    <location>
        <begin position="540"/>
        <end position="580"/>
    </location>
</feature>
<dbReference type="Gene3D" id="2.60.40.740">
    <property type="match status" value="1"/>
</dbReference>
<dbReference type="InterPro" id="IPR026466">
    <property type="entry name" value="Fim_isopep_form_D2_dom"/>
</dbReference>
<keyword evidence="5" id="KW-0472">Membrane</keyword>
<dbReference type="EMBL" id="JADIML010000198">
    <property type="protein sequence ID" value="MBO8463716.1"/>
    <property type="molecule type" value="Genomic_DNA"/>
</dbReference>
<dbReference type="InterPro" id="IPR013783">
    <property type="entry name" value="Ig-like_fold"/>
</dbReference>
<protein>
    <submittedName>
        <fullName evidence="9">Isopeptide-forming domain-containing fimbrial protein</fullName>
    </submittedName>
</protein>
<evidence type="ECO:0000313" key="9">
    <source>
        <dbReference type="EMBL" id="MBO8463716.1"/>
    </source>
</evidence>
<accession>A0A9D9I0H6</accession>
<evidence type="ECO:0000259" key="6">
    <source>
        <dbReference type="Pfam" id="PF00746"/>
    </source>
</evidence>
<keyword evidence="3" id="KW-0732">Signal</keyword>
<dbReference type="InterPro" id="IPR019931">
    <property type="entry name" value="LPXTG_anchor"/>
</dbReference>
<keyword evidence="5" id="KW-0812">Transmembrane</keyword>
<dbReference type="Proteomes" id="UP000823618">
    <property type="component" value="Unassembled WGS sequence"/>
</dbReference>
<reference evidence="9" key="1">
    <citation type="submission" date="2020-10" db="EMBL/GenBank/DDBJ databases">
        <authorList>
            <person name="Gilroy R."/>
        </authorList>
    </citation>
    <scope>NUCLEOTIDE SEQUENCE</scope>
    <source>
        <strain evidence="9">E3-2379</strain>
    </source>
</reference>
<dbReference type="Gene3D" id="2.60.40.10">
    <property type="entry name" value="Immunoglobulins"/>
    <property type="match status" value="1"/>
</dbReference>
<evidence type="ECO:0000256" key="4">
    <source>
        <dbReference type="ARBA" id="ARBA00023088"/>
    </source>
</evidence>
<keyword evidence="2" id="KW-0964">Secreted</keyword>
<gene>
    <name evidence="9" type="ORF">IAC13_07290</name>
</gene>
<keyword evidence="4" id="KW-0572">Peptidoglycan-anchor</keyword>
<organism evidence="9 10">
    <name type="scientific">Candidatus Scybalomonas excrementavium</name>
    <dbReference type="NCBI Taxonomy" id="2840943"/>
    <lineage>
        <taxon>Bacteria</taxon>
        <taxon>Bacillati</taxon>
        <taxon>Bacillota</taxon>
        <taxon>Clostridia</taxon>
        <taxon>Lachnospirales</taxon>
        <taxon>Lachnospiraceae</taxon>
        <taxon>Lachnospiraceae incertae sedis</taxon>
        <taxon>Candidatus Scybalomonas</taxon>
    </lineage>
</organism>
<dbReference type="Pfam" id="PF17802">
    <property type="entry name" value="SpaA"/>
    <property type="match status" value="1"/>
</dbReference>
<sequence>MKTQSKTIKGLVAWILTFIVVVATAIPTWATTNNGTGNLVKLTKDSTTTIYVGTTDNEANKNDILGLYQVIQTTFDEKNNTLTHQFTEEFNKFKQENQKYKDINEDTYMKYEEEQLKAVLGEFAAYVKAHSVEADKTANTGDTGIARFDTVGLGQYIVVGLGSSTGTKIYQTVSVEVQPSVENGEYKLYESYTVDMKTADVPIEKEVTVPSGDNSVSIGDKVTYTVTVGIPTYPAGATNKTFYMGDKMSNGLTFDDASLKVYTDEARKNLLDSEAYTVEKKEDTTNATFYVNFDYDKVVAAGATTLYVVYDAYINENAQVGTVGITNEAKLYYTSNPFDGNTWEPGHDGEEANGEASDTATVYTYGLVIKKYETANENKVLANATFEVYKASDIINEGADATVNSGAKPIATITTDATGYIALNGLAKGTYYLKETKAPSGYNLLTELVQVELTNPTSKITTTNNYKYTSNIEEAMMDVQAQRIVDNTVEYGWLQKDSTKVTWAKNKPGDTYLPAYLLSTETSVSNSENGEAGYEIAKVENSTGAQLPSTGGAGRKVFYIAGPILMVGAGVILVTRKRMEGKDN</sequence>
<dbReference type="AlphaFoldDB" id="A0A9D9I0H6"/>
<evidence type="ECO:0000259" key="8">
    <source>
        <dbReference type="Pfam" id="PF17802"/>
    </source>
</evidence>
<evidence type="ECO:0000259" key="7">
    <source>
        <dbReference type="Pfam" id="PF16569"/>
    </source>
</evidence>
<name>A0A9D9I0H6_9FIRM</name>
<dbReference type="InterPro" id="IPR032334">
    <property type="entry name" value="GramPos_pilinBB"/>
</dbReference>
<reference evidence="9" key="2">
    <citation type="journal article" date="2021" name="PeerJ">
        <title>Extensive microbial diversity within the chicken gut microbiome revealed by metagenomics and culture.</title>
        <authorList>
            <person name="Gilroy R."/>
            <person name="Ravi A."/>
            <person name="Getino M."/>
            <person name="Pursley I."/>
            <person name="Horton D.L."/>
            <person name="Alikhan N.F."/>
            <person name="Baker D."/>
            <person name="Gharbi K."/>
            <person name="Hall N."/>
            <person name="Watson M."/>
            <person name="Adriaenssens E.M."/>
            <person name="Foster-Nyarko E."/>
            <person name="Jarju S."/>
            <person name="Secka A."/>
            <person name="Antonio M."/>
            <person name="Oren A."/>
            <person name="Chaudhuri R.R."/>
            <person name="La Ragione R."/>
            <person name="Hildebrand F."/>
            <person name="Pallen M.J."/>
        </authorList>
    </citation>
    <scope>NUCLEOTIDE SEQUENCE</scope>
    <source>
        <strain evidence="9">E3-2379</strain>
    </source>
</reference>
<evidence type="ECO:0000256" key="2">
    <source>
        <dbReference type="ARBA" id="ARBA00022525"/>
    </source>
</evidence>
<dbReference type="Pfam" id="PF00746">
    <property type="entry name" value="Gram_pos_anchor"/>
    <property type="match status" value="1"/>
</dbReference>
<proteinExistence type="predicted"/>
<evidence type="ECO:0000256" key="3">
    <source>
        <dbReference type="ARBA" id="ARBA00022729"/>
    </source>
</evidence>
<dbReference type="Pfam" id="PF16569">
    <property type="entry name" value="GramPos_pilinBB"/>
    <property type="match status" value="1"/>
</dbReference>
<feature type="domain" description="Gram-positive pilin backbone subunit 2 Cna-B-like" evidence="7">
    <location>
        <begin position="218"/>
        <end position="337"/>
    </location>
</feature>
<keyword evidence="1" id="KW-0134">Cell wall</keyword>
<feature type="transmembrane region" description="Helical" evidence="5">
    <location>
        <begin position="557"/>
        <end position="575"/>
    </location>
</feature>
<evidence type="ECO:0000313" key="10">
    <source>
        <dbReference type="Proteomes" id="UP000823618"/>
    </source>
</evidence>
<dbReference type="InterPro" id="IPR041033">
    <property type="entry name" value="SpaA_PFL_dom_1"/>
</dbReference>
<keyword evidence="5" id="KW-1133">Transmembrane helix</keyword>